<organism evidence="2">
    <name type="scientific">Xenorhabdus bovienii str. Intermedium</name>
    <dbReference type="NCBI Taxonomy" id="1379677"/>
    <lineage>
        <taxon>Bacteria</taxon>
        <taxon>Pseudomonadati</taxon>
        <taxon>Pseudomonadota</taxon>
        <taxon>Gammaproteobacteria</taxon>
        <taxon>Enterobacterales</taxon>
        <taxon>Morganellaceae</taxon>
        <taxon>Xenorhabdus</taxon>
    </lineage>
</organism>
<evidence type="ECO:0008006" key="3">
    <source>
        <dbReference type="Google" id="ProtNLM"/>
    </source>
</evidence>
<sequence>MRFSLRILALASMPIFLSACDFFTDPDDHDGQFYFSNSAVSPLDFKIDEQLFSVKHDEIGMVELKPGKHVLETSDGKKQPFLVYSKNQGGIINPNRELYYTYNMVYAIENHENKFSPQNTEVVIDGVTLEGPIRSSDAVFIDNNVFRCTYPIGTPFPEEIVIYDKKSKGNIKSKCFRKKEFIDFYEQESGEALHSEQDLLNSNDNSVTDEFDYRIPTVDLSNPELQKRAQDYIALLNEYVNADNAKKQEKIREQYTKLAMDNTNISYEKIDSEERVKYDNFFRKVNHIIRAGILSK</sequence>
<proteinExistence type="predicted"/>
<feature type="chain" id="PRO_5001722670" description="Lipoprotein" evidence="1">
    <location>
        <begin position="20"/>
        <end position="296"/>
    </location>
</feature>
<dbReference type="HOGENOM" id="CLU_081569_0_0_6"/>
<dbReference type="PROSITE" id="PS51257">
    <property type="entry name" value="PROKAR_LIPOPROTEIN"/>
    <property type="match status" value="1"/>
</dbReference>
<protein>
    <recommendedName>
        <fullName evidence="3">Lipoprotein</fullName>
    </recommendedName>
</protein>
<gene>
    <name evidence="2" type="ORF">XBI1_400041</name>
</gene>
<comment type="caution">
    <text evidence="2">The sequence shown here is derived from an EMBL/GenBank/DDBJ whole genome shotgun (WGS) entry which is preliminary data.</text>
</comment>
<evidence type="ECO:0000313" key="2">
    <source>
        <dbReference type="EMBL" id="CDH34671.1"/>
    </source>
</evidence>
<feature type="signal peptide" evidence="1">
    <location>
        <begin position="1"/>
        <end position="19"/>
    </location>
</feature>
<reference evidence="2" key="1">
    <citation type="submission" date="2013-07" db="EMBL/GenBank/DDBJ databases">
        <title>Sub-species coevolution in mutualistic symbiosis.</title>
        <authorList>
            <person name="Murfin K."/>
            <person name="Klassen J."/>
            <person name="Lee M."/>
            <person name="Forst S."/>
            <person name="Stock P."/>
            <person name="Goodrich-Blair H."/>
        </authorList>
    </citation>
    <scope>NUCLEOTIDE SEQUENCE [LARGE SCALE GENOMIC DNA]</scope>
    <source>
        <strain evidence="2">Intermedium</strain>
    </source>
</reference>
<dbReference type="RefSeq" id="WP_038181176.1">
    <property type="nucleotide sequence ID" value="NZ_CAWLWA010000031.1"/>
</dbReference>
<dbReference type="Proteomes" id="UP000028480">
    <property type="component" value="Unassembled WGS sequence"/>
</dbReference>
<name>A0A077QQ81_XENBV</name>
<keyword evidence="1" id="KW-0732">Signal</keyword>
<accession>A0A077QQ81</accession>
<dbReference type="EMBL" id="CBTB010000247">
    <property type="protein sequence ID" value="CDH34671.1"/>
    <property type="molecule type" value="Genomic_DNA"/>
</dbReference>
<dbReference type="AlphaFoldDB" id="A0A077QQ81"/>
<evidence type="ECO:0000256" key="1">
    <source>
        <dbReference type="SAM" id="SignalP"/>
    </source>
</evidence>